<reference evidence="2" key="2">
    <citation type="submission" date="2010-07" db="EMBL/GenBank/DDBJ databases">
        <authorList>
            <consortium name="The Broad Institute Genome Sequencing Platform"/>
            <consortium name="Broad Institute Genome Sequencing Center for Infectious Disease"/>
            <person name="Ma L.-J."/>
            <person name="Dead R."/>
            <person name="Young S."/>
            <person name="Zeng Q."/>
            <person name="Koehrsen M."/>
            <person name="Alvarado L."/>
            <person name="Berlin A."/>
            <person name="Chapman S.B."/>
            <person name="Chen Z."/>
            <person name="Freedman E."/>
            <person name="Gellesch M."/>
            <person name="Goldberg J."/>
            <person name="Griggs A."/>
            <person name="Gujja S."/>
            <person name="Heilman E.R."/>
            <person name="Heiman D."/>
            <person name="Hepburn T."/>
            <person name="Howarth C."/>
            <person name="Jen D."/>
            <person name="Larson L."/>
            <person name="Mehta T."/>
            <person name="Neiman D."/>
            <person name="Pearson M."/>
            <person name="Roberts A."/>
            <person name="Saif S."/>
            <person name="Shea T."/>
            <person name="Shenoy N."/>
            <person name="Sisk P."/>
            <person name="Stolte C."/>
            <person name="Sykes S."/>
            <person name="Walk T."/>
            <person name="White J."/>
            <person name="Yandava C."/>
            <person name="Haas B."/>
            <person name="Nusbaum C."/>
            <person name="Birren B."/>
        </authorList>
    </citation>
    <scope>NUCLEOTIDE SEQUENCE</scope>
    <source>
        <strain evidence="2">R3-111a-1</strain>
    </source>
</reference>
<feature type="region of interest" description="Disordered" evidence="1">
    <location>
        <begin position="73"/>
        <end position="107"/>
    </location>
</feature>
<reference evidence="3" key="4">
    <citation type="journal article" date="2015" name="G3 (Bethesda)">
        <title>Genome sequences of three phytopathogenic species of the Magnaporthaceae family of fungi.</title>
        <authorList>
            <person name="Okagaki L.H."/>
            <person name="Nunes C.C."/>
            <person name="Sailsbery J."/>
            <person name="Clay B."/>
            <person name="Brown D."/>
            <person name="John T."/>
            <person name="Oh Y."/>
            <person name="Young N."/>
            <person name="Fitzgerald M."/>
            <person name="Haas B.J."/>
            <person name="Zeng Q."/>
            <person name="Young S."/>
            <person name="Adiconis X."/>
            <person name="Fan L."/>
            <person name="Levin J.Z."/>
            <person name="Mitchell T.K."/>
            <person name="Okubara P.A."/>
            <person name="Farman M.L."/>
            <person name="Kohn L.M."/>
            <person name="Birren B."/>
            <person name="Ma L.-J."/>
            <person name="Dean R.A."/>
        </authorList>
    </citation>
    <scope>NUCLEOTIDE SEQUENCE</scope>
    <source>
        <strain evidence="3">R3-111a-1</strain>
    </source>
</reference>
<dbReference type="VEuPathDB" id="FungiDB:GGTG_03544"/>
<dbReference type="EMBL" id="GL385396">
    <property type="protein sequence ID" value="EJT78444.1"/>
    <property type="molecule type" value="Genomic_DNA"/>
</dbReference>
<protein>
    <submittedName>
        <fullName evidence="2 3">Uncharacterized protein</fullName>
    </submittedName>
</protein>
<keyword evidence="4" id="KW-1185">Reference proteome</keyword>
<dbReference type="HOGENOM" id="CLU_2210217_0_0_1"/>
<reference evidence="4" key="1">
    <citation type="submission" date="2010-07" db="EMBL/GenBank/DDBJ databases">
        <title>The genome sequence of Gaeumannomyces graminis var. tritici strain R3-111a-1.</title>
        <authorList>
            <consortium name="The Broad Institute Genome Sequencing Platform"/>
            <person name="Ma L.-J."/>
            <person name="Dead R."/>
            <person name="Young S."/>
            <person name="Zeng Q."/>
            <person name="Koehrsen M."/>
            <person name="Alvarado L."/>
            <person name="Berlin A."/>
            <person name="Chapman S.B."/>
            <person name="Chen Z."/>
            <person name="Freedman E."/>
            <person name="Gellesch M."/>
            <person name="Goldberg J."/>
            <person name="Griggs A."/>
            <person name="Gujja S."/>
            <person name="Heilman E.R."/>
            <person name="Heiman D."/>
            <person name="Hepburn T."/>
            <person name="Howarth C."/>
            <person name="Jen D."/>
            <person name="Larson L."/>
            <person name="Mehta T."/>
            <person name="Neiman D."/>
            <person name="Pearson M."/>
            <person name="Roberts A."/>
            <person name="Saif S."/>
            <person name="Shea T."/>
            <person name="Shenoy N."/>
            <person name="Sisk P."/>
            <person name="Stolte C."/>
            <person name="Sykes S."/>
            <person name="Walk T."/>
            <person name="White J."/>
            <person name="Yandava C."/>
            <person name="Haas B."/>
            <person name="Nusbaum C."/>
            <person name="Birren B."/>
        </authorList>
    </citation>
    <scope>NUCLEOTIDE SEQUENCE [LARGE SCALE GENOMIC DNA]</scope>
    <source>
        <strain evidence="4">R3-111a-1</strain>
    </source>
</reference>
<reference evidence="2" key="3">
    <citation type="submission" date="2010-09" db="EMBL/GenBank/DDBJ databases">
        <title>Annotation of Gaeumannomyces graminis var. tritici R3-111a-1.</title>
        <authorList>
            <consortium name="The Broad Institute Genome Sequencing Platform"/>
            <person name="Ma L.-J."/>
            <person name="Dead R."/>
            <person name="Young S.K."/>
            <person name="Zeng Q."/>
            <person name="Gargeya S."/>
            <person name="Fitzgerald M."/>
            <person name="Haas B."/>
            <person name="Abouelleil A."/>
            <person name="Alvarado L."/>
            <person name="Arachchi H.M."/>
            <person name="Berlin A."/>
            <person name="Brown A."/>
            <person name="Chapman S.B."/>
            <person name="Chen Z."/>
            <person name="Dunbar C."/>
            <person name="Freedman E."/>
            <person name="Gearin G."/>
            <person name="Gellesch M."/>
            <person name="Goldberg J."/>
            <person name="Griggs A."/>
            <person name="Gujja S."/>
            <person name="Heiman D."/>
            <person name="Howarth C."/>
            <person name="Larson L."/>
            <person name="Lui A."/>
            <person name="MacDonald P.J.P."/>
            <person name="Mehta T."/>
            <person name="Montmayeur A."/>
            <person name="Murphy C."/>
            <person name="Neiman D."/>
            <person name="Pearson M."/>
            <person name="Priest M."/>
            <person name="Roberts A."/>
            <person name="Saif S."/>
            <person name="Shea T."/>
            <person name="Shenoy N."/>
            <person name="Sisk P."/>
            <person name="Stolte C."/>
            <person name="Sykes S."/>
            <person name="Yandava C."/>
            <person name="Wortman J."/>
            <person name="Nusbaum C."/>
            <person name="Birren B."/>
        </authorList>
    </citation>
    <scope>NUCLEOTIDE SEQUENCE</scope>
    <source>
        <strain evidence="2">R3-111a-1</strain>
    </source>
</reference>
<dbReference type="GeneID" id="20344002"/>
<evidence type="ECO:0000313" key="2">
    <source>
        <dbReference type="EMBL" id="EJT78444.1"/>
    </source>
</evidence>
<dbReference type="RefSeq" id="XP_009219589.1">
    <property type="nucleotide sequence ID" value="XM_009221325.1"/>
</dbReference>
<name>J3NQI8_GAET3</name>
<evidence type="ECO:0000313" key="4">
    <source>
        <dbReference type="Proteomes" id="UP000006039"/>
    </source>
</evidence>
<dbReference type="Proteomes" id="UP000006039">
    <property type="component" value="Unassembled WGS sequence"/>
</dbReference>
<accession>J3NQI8</accession>
<reference evidence="3" key="5">
    <citation type="submission" date="2018-04" db="UniProtKB">
        <authorList>
            <consortium name="EnsemblFungi"/>
        </authorList>
    </citation>
    <scope>IDENTIFICATION</scope>
    <source>
        <strain evidence="3">R3-111a-1</strain>
    </source>
</reference>
<organism evidence="2">
    <name type="scientific">Gaeumannomyces tritici (strain R3-111a-1)</name>
    <name type="common">Wheat and barley take-all root rot fungus</name>
    <name type="synonym">Gaeumannomyces graminis var. tritici</name>
    <dbReference type="NCBI Taxonomy" id="644352"/>
    <lineage>
        <taxon>Eukaryota</taxon>
        <taxon>Fungi</taxon>
        <taxon>Dikarya</taxon>
        <taxon>Ascomycota</taxon>
        <taxon>Pezizomycotina</taxon>
        <taxon>Sordariomycetes</taxon>
        <taxon>Sordariomycetidae</taxon>
        <taxon>Magnaporthales</taxon>
        <taxon>Magnaporthaceae</taxon>
        <taxon>Gaeumannomyces</taxon>
    </lineage>
</organism>
<dbReference type="EnsemblFungi" id="EJT78444">
    <property type="protein sequence ID" value="EJT78444"/>
    <property type="gene ID" value="GGTG_03544"/>
</dbReference>
<dbReference type="AlphaFoldDB" id="J3NQI8"/>
<sequence>MSITLKGQDQGIASLKASLPSLPTQTPLGAFLCRFPREIASSPRTAPVFPANMQSPEKHRGDLGSAFLQRSCLPGEPEDASAGPSCQGARLAASGKKAATVERPAGM</sequence>
<proteinExistence type="predicted"/>
<evidence type="ECO:0000313" key="3">
    <source>
        <dbReference type="EnsemblFungi" id="EJT78444"/>
    </source>
</evidence>
<evidence type="ECO:0000256" key="1">
    <source>
        <dbReference type="SAM" id="MobiDB-lite"/>
    </source>
</evidence>
<gene>
    <name evidence="3" type="primary">20344002</name>
    <name evidence="2" type="ORF">GGTG_03544</name>
</gene>